<dbReference type="SUPFAM" id="SSF51445">
    <property type="entry name" value="(Trans)glycosidases"/>
    <property type="match status" value="1"/>
</dbReference>
<dbReference type="Gene3D" id="2.60.40.1180">
    <property type="entry name" value="Golgi alpha-mannosidase II"/>
    <property type="match status" value="1"/>
</dbReference>
<name>A0A644XLU6_9ZZZZ</name>
<accession>A0A644XLU6</accession>
<evidence type="ECO:0000256" key="1">
    <source>
        <dbReference type="ARBA" id="ARBA00022801"/>
    </source>
</evidence>
<reference evidence="4" key="1">
    <citation type="submission" date="2019-08" db="EMBL/GenBank/DDBJ databases">
        <authorList>
            <person name="Kucharzyk K."/>
            <person name="Murdoch R.W."/>
            <person name="Higgins S."/>
            <person name="Loffler F."/>
        </authorList>
    </citation>
    <scope>NUCLEOTIDE SEQUENCE</scope>
</reference>
<proteinExistence type="predicted"/>
<keyword evidence="2 4" id="KW-0326">Glycosidase</keyword>
<evidence type="ECO:0000259" key="3">
    <source>
        <dbReference type="SMART" id="SM00642"/>
    </source>
</evidence>
<comment type="caution">
    <text evidence="4">The sequence shown here is derived from an EMBL/GenBank/DDBJ whole genome shotgun (WGS) entry which is preliminary data.</text>
</comment>
<gene>
    <name evidence="4" type="primary">tvaII_4</name>
    <name evidence="4" type="ORF">SDC9_63463</name>
</gene>
<keyword evidence="1 4" id="KW-0378">Hydrolase</keyword>
<evidence type="ECO:0000313" key="4">
    <source>
        <dbReference type="EMBL" id="MPM17079.1"/>
    </source>
</evidence>
<evidence type="ECO:0000256" key="2">
    <source>
        <dbReference type="ARBA" id="ARBA00023295"/>
    </source>
</evidence>
<dbReference type="GO" id="GO:0031216">
    <property type="term" value="F:neopullulanase activity"/>
    <property type="evidence" value="ECO:0007669"/>
    <property type="project" value="UniProtKB-EC"/>
</dbReference>
<dbReference type="InterPro" id="IPR006047">
    <property type="entry name" value="GH13_cat_dom"/>
</dbReference>
<organism evidence="4">
    <name type="scientific">bioreactor metagenome</name>
    <dbReference type="NCBI Taxonomy" id="1076179"/>
    <lineage>
        <taxon>unclassified sequences</taxon>
        <taxon>metagenomes</taxon>
        <taxon>ecological metagenomes</taxon>
    </lineage>
</organism>
<dbReference type="PANTHER" id="PTHR10357">
    <property type="entry name" value="ALPHA-AMYLASE FAMILY MEMBER"/>
    <property type="match status" value="1"/>
</dbReference>
<dbReference type="InterPro" id="IPR013780">
    <property type="entry name" value="Glyco_hydro_b"/>
</dbReference>
<dbReference type="Pfam" id="PF00128">
    <property type="entry name" value="Alpha-amylase"/>
    <property type="match status" value="1"/>
</dbReference>
<protein>
    <submittedName>
        <fullName evidence="4">Neopullulanase 2</fullName>
        <ecNumber evidence="4">3.2.1.135</ecNumber>
    </submittedName>
</protein>
<dbReference type="EMBL" id="VSSQ01002729">
    <property type="protein sequence ID" value="MPM17079.1"/>
    <property type="molecule type" value="Genomic_DNA"/>
</dbReference>
<dbReference type="Gene3D" id="3.20.20.80">
    <property type="entry name" value="Glycosidases"/>
    <property type="match status" value="1"/>
</dbReference>
<dbReference type="AlphaFoldDB" id="A0A644XLU6"/>
<dbReference type="PANTHER" id="PTHR10357:SF210">
    <property type="entry name" value="MALTODEXTRIN GLUCOSIDASE"/>
    <property type="match status" value="1"/>
</dbReference>
<dbReference type="InterPro" id="IPR045857">
    <property type="entry name" value="O16G_dom_2"/>
</dbReference>
<sequence length="336" mass="38869">MRVIIDGVFNHCGWNFFAFQDVVENGAGSQYADWFYELNFPVVRPETGDEIPNYECFAYERLMPKLNTGNPEVRAYFQKVGTHWVEQYDIDGWRLDVADEVDHWFWMDFCRAVKTAKPDAAIIGEIWQSAPFWLDGRMFDSTMNYDMMKHCKRFFAHGEISAAAFDARVTDMRMRYRKNLTYGQLNLLDSHDVPRFLSICGENIKRYRLAVLFLLTFIGAPSVFYGDEQGITGILEDDYRAPMRFAETELTAFYRKAIALRNEFSCLRTGEFRTLVAENGLYAFERYDGTARICVALNAQEKPVELPPELTAGETLFSDNFDGKTLASFGYRVARM</sequence>
<dbReference type="CDD" id="cd11338">
    <property type="entry name" value="AmyAc_CMD"/>
    <property type="match status" value="1"/>
</dbReference>
<dbReference type="GO" id="GO:0005975">
    <property type="term" value="P:carbohydrate metabolic process"/>
    <property type="evidence" value="ECO:0007669"/>
    <property type="project" value="InterPro"/>
</dbReference>
<dbReference type="EC" id="3.2.1.135" evidence="4"/>
<dbReference type="SUPFAM" id="SSF51011">
    <property type="entry name" value="Glycosyl hydrolase domain"/>
    <property type="match status" value="1"/>
</dbReference>
<feature type="domain" description="Glycosyl hydrolase family 13 catalytic" evidence="3">
    <location>
        <begin position="1"/>
        <end position="261"/>
    </location>
</feature>
<dbReference type="InterPro" id="IPR017853">
    <property type="entry name" value="GH"/>
</dbReference>
<dbReference type="SMART" id="SM00642">
    <property type="entry name" value="Aamy"/>
    <property type="match status" value="1"/>
</dbReference>
<dbReference type="Gene3D" id="3.90.400.10">
    <property type="entry name" value="Oligo-1,6-glucosidase, Domain 2"/>
    <property type="match status" value="1"/>
</dbReference>